<keyword evidence="2" id="KW-0808">Transferase</keyword>
<evidence type="ECO:0000256" key="3">
    <source>
        <dbReference type="ARBA" id="ARBA00022691"/>
    </source>
</evidence>
<evidence type="ECO:0000313" key="5">
    <source>
        <dbReference type="EMBL" id="KAG7575306.1"/>
    </source>
</evidence>
<dbReference type="OrthoDB" id="341421at2759"/>
<evidence type="ECO:0008006" key="7">
    <source>
        <dbReference type="Google" id="ProtNLM"/>
    </source>
</evidence>
<sequence>MADLEESWRALLTWMDEKHGWNSSDLKVEWKDVPGAGRGLFASEDISPETTLLRLPPSALLHPRNIYAQHPNGLPQGIFPKDVIPQARSIRPGNGRTTSGRLIHTVPREGGKRQKAASVGLSDNSRGSSIQSSSPPAAANGSVSARTDAGSLNLTTTQVLSLYLALYRPVPTRRTASNSPWLPYLRTLPESFRDWHPLTWTVSPTAGRIPLRQSVSASNADPSGTMDSPGTSEDLTWTTLRDLARDHLPPVVKTKLEDVSRRYERDKERVVQAMQDLAQKAGAEPAHDWVRAWEEVVEEDFLWGWLNVNTRTFYLPLNIASHTIKPQANYRLKKEDLDAEQQNHTMAPVLDFANHCHTNYRKACLATNIALVRTITPPAKTKTKRPKDKPEKKRSKADANMSDSSSRYDSSDAGTPPVIPLSDPSVKVKADVISVADAPWSARSLHLVAPKPKGDEESPSVEINNGERWIKKDEEVFFPYGGHDDETLFTEYGFVPFFPGEFGESDDDTKMSKGVELGGNPHAAVSVDQLVDRLWLKVDREGRRAKHELLDMQGYLGDYTLHTHPAPAQPSHRLLPALRLLHTPIPAKTVDAYVEQPYFPAASYSLALAEWLDTLSGVKEAMSADIETNVKNSLIELCDLVEQDAEEGLLSLETKRSRLKESSDGSNEGMDAVKRLWESQRRIGRLVTSSVIAGTAF</sequence>
<dbReference type="Gene3D" id="3.90.1410.10">
    <property type="entry name" value="set domain protein methyltransferase, domain 1"/>
    <property type="match status" value="1"/>
</dbReference>
<gene>
    <name evidence="5" type="ORF">FFLO_00470</name>
</gene>
<dbReference type="InterPro" id="IPR046341">
    <property type="entry name" value="SET_dom_sf"/>
</dbReference>
<protein>
    <recommendedName>
        <fullName evidence="7">SET domain-containing protein</fullName>
    </recommendedName>
</protein>
<evidence type="ECO:0000256" key="1">
    <source>
        <dbReference type="ARBA" id="ARBA00022603"/>
    </source>
</evidence>
<dbReference type="SUPFAM" id="SSF82199">
    <property type="entry name" value="SET domain"/>
    <property type="match status" value="2"/>
</dbReference>
<dbReference type="PANTHER" id="PTHR13271:SF47">
    <property type="entry name" value="ACTIN-HISTIDINE N-METHYLTRANSFERASE"/>
    <property type="match status" value="1"/>
</dbReference>
<feature type="region of interest" description="Disordered" evidence="4">
    <location>
        <begin position="376"/>
        <end position="423"/>
    </location>
</feature>
<dbReference type="Proteomes" id="UP000812966">
    <property type="component" value="Unassembled WGS sequence"/>
</dbReference>
<dbReference type="GO" id="GO:0032259">
    <property type="term" value="P:methylation"/>
    <property type="evidence" value="ECO:0007669"/>
    <property type="project" value="UniProtKB-KW"/>
</dbReference>
<feature type="region of interest" description="Disordered" evidence="4">
    <location>
        <begin position="88"/>
        <end position="145"/>
    </location>
</feature>
<feature type="region of interest" description="Disordered" evidence="4">
    <location>
        <begin position="213"/>
        <end position="233"/>
    </location>
</feature>
<name>A0A8K0JT81_9TREE</name>
<dbReference type="PANTHER" id="PTHR13271">
    <property type="entry name" value="UNCHARACTERIZED PUTATIVE METHYLTRANSFERASE"/>
    <property type="match status" value="1"/>
</dbReference>
<feature type="compositionally biased region" description="Low complexity" evidence="4">
    <location>
        <begin position="402"/>
        <end position="412"/>
    </location>
</feature>
<keyword evidence="6" id="KW-1185">Reference proteome</keyword>
<feature type="compositionally biased region" description="Basic residues" evidence="4">
    <location>
        <begin position="381"/>
        <end position="395"/>
    </location>
</feature>
<feature type="compositionally biased region" description="Low complexity" evidence="4">
    <location>
        <begin position="122"/>
        <end position="134"/>
    </location>
</feature>
<comment type="caution">
    <text evidence="5">The sequence shown here is derived from an EMBL/GenBank/DDBJ whole genome shotgun (WGS) entry which is preliminary data.</text>
</comment>
<dbReference type="EMBL" id="JABELV010000005">
    <property type="protein sequence ID" value="KAG7575306.1"/>
    <property type="molecule type" value="Genomic_DNA"/>
</dbReference>
<organism evidence="5 6">
    <name type="scientific">Filobasidium floriforme</name>
    <dbReference type="NCBI Taxonomy" id="5210"/>
    <lineage>
        <taxon>Eukaryota</taxon>
        <taxon>Fungi</taxon>
        <taxon>Dikarya</taxon>
        <taxon>Basidiomycota</taxon>
        <taxon>Agaricomycotina</taxon>
        <taxon>Tremellomycetes</taxon>
        <taxon>Filobasidiales</taxon>
        <taxon>Filobasidiaceae</taxon>
        <taxon>Filobasidium</taxon>
    </lineage>
</organism>
<dbReference type="AlphaFoldDB" id="A0A8K0JT81"/>
<evidence type="ECO:0000256" key="2">
    <source>
        <dbReference type="ARBA" id="ARBA00022679"/>
    </source>
</evidence>
<evidence type="ECO:0000256" key="4">
    <source>
        <dbReference type="SAM" id="MobiDB-lite"/>
    </source>
</evidence>
<reference evidence="5" key="1">
    <citation type="submission" date="2020-04" db="EMBL/GenBank/DDBJ databases">
        <title>Analysis of mating type loci in Filobasidium floriforme.</title>
        <authorList>
            <person name="Nowrousian M."/>
        </authorList>
    </citation>
    <scope>NUCLEOTIDE SEQUENCE</scope>
    <source>
        <strain evidence="5">CBS 6242</strain>
    </source>
</reference>
<keyword evidence="3" id="KW-0949">S-adenosyl-L-methionine</keyword>
<accession>A0A8K0JT81</accession>
<proteinExistence type="predicted"/>
<evidence type="ECO:0000313" key="6">
    <source>
        <dbReference type="Proteomes" id="UP000812966"/>
    </source>
</evidence>
<keyword evidence="1" id="KW-0489">Methyltransferase</keyword>
<dbReference type="GO" id="GO:0016279">
    <property type="term" value="F:protein-lysine N-methyltransferase activity"/>
    <property type="evidence" value="ECO:0007669"/>
    <property type="project" value="TreeGrafter"/>
</dbReference>
<dbReference type="InterPro" id="IPR050600">
    <property type="entry name" value="SETD3_SETD6_MTase"/>
</dbReference>